<comment type="caution">
    <text evidence="7">The sequence shown here is derived from an EMBL/GenBank/DDBJ whole genome shotgun (WGS) entry which is preliminary data.</text>
</comment>
<dbReference type="PANTHER" id="PTHR23360:SF29">
    <property type="entry name" value="G_PROTEIN_RECEP_F1_2 DOMAIN-CONTAINING PROTEIN"/>
    <property type="match status" value="1"/>
</dbReference>
<feature type="transmembrane region" description="Helical" evidence="5">
    <location>
        <begin position="190"/>
        <end position="214"/>
    </location>
</feature>
<evidence type="ECO:0000313" key="8">
    <source>
        <dbReference type="Proteomes" id="UP000835052"/>
    </source>
</evidence>
<dbReference type="Pfam" id="PF10320">
    <property type="entry name" value="7TM_GPCR_Srsx"/>
    <property type="match status" value="1"/>
</dbReference>
<proteinExistence type="predicted"/>
<evidence type="ECO:0000256" key="5">
    <source>
        <dbReference type="SAM" id="Phobius"/>
    </source>
</evidence>
<feature type="transmembrane region" description="Helical" evidence="5">
    <location>
        <begin position="20"/>
        <end position="45"/>
    </location>
</feature>
<evidence type="ECO:0000256" key="1">
    <source>
        <dbReference type="ARBA" id="ARBA00004370"/>
    </source>
</evidence>
<dbReference type="PANTHER" id="PTHR23360">
    <property type="entry name" value="G-PROTEIN COUPLED RECEPTORS FAMILY 1 PROFILE DOMAIN-CONTAINING PROTEIN-RELATED"/>
    <property type="match status" value="1"/>
</dbReference>
<organism evidence="7 8">
    <name type="scientific">Caenorhabditis auriculariae</name>
    <dbReference type="NCBI Taxonomy" id="2777116"/>
    <lineage>
        <taxon>Eukaryota</taxon>
        <taxon>Metazoa</taxon>
        <taxon>Ecdysozoa</taxon>
        <taxon>Nematoda</taxon>
        <taxon>Chromadorea</taxon>
        <taxon>Rhabditida</taxon>
        <taxon>Rhabditina</taxon>
        <taxon>Rhabditomorpha</taxon>
        <taxon>Rhabditoidea</taxon>
        <taxon>Rhabditidae</taxon>
        <taxon>Peloderinae</taxon>
        <taxon>Caenorhabditis</taxon>
    </lineage>
</organism>
<comment type="subcellular location">
    <subcellularLocation>
        <location evidence="1">Membrane</location>
    </subcellularLocation>
</comment>
<keyword evidence="4 5" id="KW-0472">Membrane</keyword>
<keyword evidence="8" id="KW-1185">Reference proteome</keyword>
<protein>
    <recommendedName>
        <fullName evidence="6">G-protein coupled receptors family 1 profile domain-containing protein</fullName>
    </recommendedName>
</protein>
<feature type="transmembrane region" description="Helical" evidence="5">
    <location>
        <begin position="54"/>
        <end position="76"/>
    </location>
</feature>
<feature type="transmembrane region" description="Helical" evidence="5">
    <location>
        <begin position="148"/>
        <end position="170"/>
    </location>
</feature>
<dbReference type="CDD" id="cd00637">
    <property type="entry name" value="7tm_classA_rhodopsin-like"/>
    <property type="match status" value="1"/>
</dbReference>
<dbReference type="OrthoDB" id="5835830at2759"/>
<evidence type="ECO:0000259" key="6">
    <source>
        <dbReference type="PROSITE" id="PS50262"/>
    </source>
</evidence>
<name>A0A8S1HYV0_9PELO</name>
<feature type="transmembrane region" description="Helical" evidence="5">
    <location>
        <begin position="113"/>
        <end position="136"/>
    </location>
</feature>
<feature type="transmembrane region" description="Helical" evidence="5">
    <location>
        <begin position="272"/>
        <end position="289"/>
    </location>
</feature>
<evidence type="ECO:0000256" key="2">
    <source>
        <dbReference type="ARBA" id="ARBA00022692"/>
    </source>
</evidence>
<evidence type="ECO:0000256" key="3">
    <source>
        <dbReference type="ARBA" id="ARBA00022989"/>
    </source>
</evidence>
<dbReference type="Proteomes" id="UP000835052">
    <property type="component" value="Unassembled WGS sequence"/>
</dbReference>
<dbReference type="InterPro" id="IPR019424">
    <property type="entry name" value="7TM_GPCR_Srsx"/>
</dbReference>
<keyword evidence="2 5" id="KW-0812">Transmembrane</keyword>
<evidence type="ECO:0000256" key="4">
    <source>
        <dbReference type="ARBA" id="ARBA00023136"/>
    </source>
</evidence>
<dbReference type="SUPFAM" id="SSF81321">
    <property type="entry name" value="Family A G protein-coupled receptor-like"/>
    <property type="match status" value="1"/>
</dbReference>
<dbReference type="InterPro" id="IPR017452">
    <property type="entry name" value="GPCR_Rhodpsn_7TM"/>
</dbReference>
<dbReference type="AlphaFoldDB" id="A0A8S1HYV0"/>
<dbReference type="Gene3D" id="1.20.1070.10">
    <property type="entry name" value="Rhodopsin 7-helix transmembrane proteins"/>
    <property type="match status" value="1"/>
</dbReference>
<gene>
    <name evidence="7" type="ORF">CAUJ_LOCUS15930</name>
</gene>
<reference evidence="7" key="1">
    <citation type="submission" date="2020-10" db="EMBL/GenBank/DDBJ databases">
        <authorList>
            <person name="Kikuchi T."/>
        </authorList>
    </citation>
    <scope>NUCLEOTIDE SEQUENCE</scope>
    <source>
        <strain evidence="7">NKZ352</strain>
    </source>
</reference>
<feature type="domain" description="G-protein coupled receptors family 1 profile" evidence="6">
    <location>
        <begin position="36"/>
        <end position="286"/>
    </location>
</feature>
<dbReference type="PROSITE" id="PS50262">
    <property type="entry name" value="G_PROTEIN_RECEP_F1_2"/>
    <property type="match status" value="1"/>
</dbReference>
<dbReference type="GO" id="GO:0016020">
    <property type="term" value="C:membrane"/>
    <property type="evidence" value="ECO:0007669"/>
    <property type="project" value="UniProtKB-SubCell"/>
</dbReference>
<keyword evidence="3 5" id="KW-1133">Transmembrane helix</keyword>
<accession>A0A8S1HYV0</accession>
<feature type="transmembrane region" description="Helical" evidence="5">
    <location>
        <begin position="235"/>
        <end position="260"/>
    </location>
</feature>
<dbReference type="EMBL" id="CAJGYM010000228">
    <property type="protein sequence ID" value="CAD6200031.1"/>
    <property type="molecule type" value="Genomic_DNA"/>
</dbReference>
<dbReference type="InterPro" id="IPR047130">
    <property type="entry name" value="7TM_GPCR_Srsx_nematod"/>
</dbReference>
<evidence type="ECO:0000313" key="7">
    <source>
        <dbReference type="EMBL" id="CAD6200031.1"/>
    </source>
</evidence>
<sequence length="341" mass="38205">MFTRNMSVNSSVVDGFDELITYHVVNTTLGGMSTLVNALLLGIFLSHRPFRTRYVLLILLCCGDLVNSMAIVLTGLNRIRLYSTALATLTLPIRTSLECASETWLVLKLIGDILIPVATFWMGVERFIAILFPMFYRYSVDGKAIKYMVIPGISCAFVLACIAVAFSIAYSDNHYTHFYCGRKAAFGEGFGTFIYACNITCNVASTVFSTAAYVKAVRMSKTQPRMQRQVNVIRYYLLISVLSTLLVSLPNATALFQLYVHKVSDSLSKPAYWMQTINSGIHFFVYLALNKEFRARTMRFFKIVNSEELSISNRPMIKADSSAKVLFAPRLSGSYSEPVQL</sequence>